<protein>
    <submittedName>
        <fullName evidence="2">Uncharacterized protein</fullName>
    </submittedName>
</protein>
<gene>
    <name evidence="2" type="ORF">PFFVO_00069</name>
</gene>
<feature type="signal peptide" evidence="1">
    <location>
        <begin position="1"/>
        <end position="20"/>
    </location>
</feature>
<organism evidence="2 3">
    <name type="scientific">Plasmodium falciparum Vietnam Oak-Knoll</name>
    <name type="common">FVO</name>
    <dbReference type="NCBI Taxonomy" id="1036723"/>
    <lineage>
        <taxon>Eukaryota</taxon>
        <taxon>Sar</taxon>
        <taxon>Alveolata</taxon>
        <taxon>Apicomplexa</taxon>
        <taxon>Aconoidasida</taxon>
        <taxon>Haemosporida</taxon>
        <taxon>Plasmodiidae</taxon>
        <taxon>Plasmodium</taxon>
        <taxon>Plasmodium (Laverania)</taxon>
    </lineage>
</organism>
<name>A0A024VFU8_PLAFA</name>
<reference evidence="2 3" key="1">
    <citation type="submission" date="2013-02" db="EMBL/GenBank/DDBJ databases">
        <title>The Genome Annotation of Plasmodium falciparum Vietnam Oak-Knoll (FVO).</title>
        <authorList>
            <consortium name="The Broad Institute Genome Sequencing Platform"/>
            <consortium name="The Broad Institute Genome Sequencing Center for Infectious Disease"/>
            <person name="Neafsey D."/>
            <person name="Hoffman S."/>
            <person name="Volkman S."/>
            <person name="Rosenthal P."/>
            <person name="Walker B."/>
            <person name="Young S.K."/>
            <person name="Zeng Q."/>
            <person name="Gargeya S."/>
            <person name="Fitzgerald M."/>
            <person name="Haas B."/>
            <person name="Abouelleil A."/>
            <person name="Allen A.W."/>
            <person name="Alvarado L."/>
            <person name="Arachchi H.M."/>
            <person name="Berlin A.M."/>
            <person name="Chapman S.B."/>
            <person name="Gainer-Dewar J."/>
            <person name="Goldberg J."/>
            <person name="Griggs A."/>
            <person name="Gujja S."/>
            <person name="Hansen M."/>
            <person name="Howarth C."/>
            <person name="Imamovic A."/>
            <person name="Ireland A."/>
            <person name="Larimer J."/>
            <person name="McCowan C."/>
            <person name="Murphy C."/>
            <person name="Pearson M."/>
            <person name="Poon T.W."/>
            <person name="Priest M."/>
            <person name="Roberts A."/>
            <person name="Saif S."/>
            <person name="Shea T."/>
            <person name="Sisk P."/>
            <person name="Sykes S."/>
            <person name="Wortman J."/>
            <person name="Nusbaum C."/>
            <person name="Birren B."/>
        </authorList>
    </citation>
    <scope>NUCLEOTIDE SEQUENCE [LARGE SCALE GENOMIC DNA]</scope>
    <source>
        <strain evidence="3">Vietnam Oak-Knoll (FVO)</strain>
    </source>
</reference>
<sequence length="290" mass="33352">MIKVLLAVLFILIKLENIIGQDEKSVKNICVCDFTDKLNFLPLEKTKILCELKPQYGEDIKIIANKEYEINCMNNSKVFCPLKDTFINNTNIKLYSPKLHFEIKDITHKGKNAALYYLKIDEEASDIFFSCSIKPKQVSGLLEGEVRVNLKKHINEEYSIFNEEEDVHVCDFSKGNLDITPSAGFYLKNSRNVSCIYRVIPNKLFLIKLPKLDIVTEKLLPSIVNCLSEFSFINFTLKHVQEGDNYISFNVIFGEFKKHFNLTCSLDLSDFKQEPCNLGKTANITFIFSK</sequence>
<dbReference type="OrthoDB" id="368814at2759"/>
<dbReference type="Proteomes" id="UP000030690">
    <property type="component" value="Unassembled WGS sequence"/>
</dbReference>
<evidence type="ECO:0000313" key="3">
    <source>
        <dbReference type="Proteomes" id="UP000030690"/>
    </source>
</evidence>
<proteinExistence type="predicted"/>
<feature type="chain" id="PRO_5001535921" evidence="1">
    <location>
        <begin position="21"/>
        <end position="290"/>
    </location>
</feature>
<evidence type="ECO:0000313" key="2">
    <source>
        <dbReference type="EMBL" id="ETW21065.1"/>
    </source>
</evidence>
<keyword evidence="1" id="KW-0732">Signal</keyword>
<dbReference type="AlphaFoldDB" id="A0A024VFU8"/>
<accession>A0A024VFU8</accession>
<reference evidence="2 3" key="2">
    <citation type="submission" date="2013-02" db="EMBL/GenBank/DDBJ databases">
        <title>The Genome Sequence of Plasmodium falciparum Vietnam Oak-Knoll (FVO).</title>
        <authorList>
            <consortium name="The Broad Institute Genome Sequencing Platform"/>
            <consortium name="The Broad Institute Genome Sequencing Center for Infectious Disease"/>
            <person name="Neafsey D."/>
            <person name="Cheeseman I."/>
            <person name="Volkman S."/>
            <person name="Adams J."/>
            <person name="Walker B."/>
            <person name="Young S.K."/>
            <person name="Zeng Q."/>
            <person name="Gargeya S."/>
            <person name="Fitzgerald M."/>
            <person name="Haas B."/>
            <person name="Abouelleil A."/>
            <person name="Alvarado L."/>
            <person name="Arachchi H.M."/>
            <person name="Berlin A.M."/>
            <person name="Chapman S.B."/>
            <person name="Dewar J."/>
            <person name="Goldberg J."/>
            <person name="Griggs A."/>
            <person name="Gujja S."/>
            <person name="Hansen M."/>
            <person name="Howarth C."/>
            <person name="Imamovic A."/>
            <person name="Larimer J."/>
            <person name="McCowan C."/>
            <person name="Murphy C."/>
            <person name="Neiman D."/>
            <person name="Pearson M."/>
            <person name="Priest M."/>
            <person name="Roberts A."/>
            <person name="Saif S."/>
            <person name="Shea T."/>
            <person name="Sisk P."/>
            <person name="Sykes S."/>
            <person name="Wortman J."/>
            <person name="Nusbaum C."/>
            <person name="Birren B."/>
        </authorList>
    </citation>
    <scope>NUCLEOTIDE SEQUENCE [LARGE SCALE GENOMIC DNA]</scope>
    <source>
        <strain evidence="3">Vietnam Oak-Knoll (FVO)</strain>
    </source>
</reference>
<dbReference type="EMBL" id="KI925007">
    <property type="protein sequence ID" value="ETW21065.1"/>
    <property type="molecule type" value="Genomic_DNA"/>
</dbReference>
<evidence type="ECO:0000256" key="1">
    <source>
        <dbReference type="SAM" id="SignalP"/>
    </source>
</evidence>